<evidence type="ECO:0000256" key="1">
    <source>
        <dbReference type="SAM" id="MobiDB-lite"/>
    </source>
</evidence>
<protein>
    <submittedName>
        <fullName evidence="2">Uncharacterized protein</fullName>
    </submittedName>
</protein>
<feature type="non-terminal residue" evidence="2">
    <location>
        <position position="575"/>
    </location>
</feature>
<feature type="compositionally biased region" description="Gly residues" evidence="1">
    <location>
        <begin position="13"/>
        <end position="24"/>
    </location>
</feature>
<evidence type="ECO:0000313" key="2">
    <source>
        <dbReference type="EMBL" id="KDO47854.1"/>
    </source>
</evidence>
<organism evidence="2 3">
    <name type="scientific">Citrus sinensis</name>
    <name type="common">Sweet orange</name>
    <name type="synonym">Citrus aurantium var. sinensis</name>
    <dbReference type="NCBI Taxonomy" id="2711"/>
    <lineage>
        <taxon>Eukaryota</taxon>
        <taxon>Viridiplantae</taxon>
        <taxon>Streptophyta</taxon>
        <taxon>Embryophyta</taxon>
        <taxon>Tracheophyta</taxon>
        <taxon>Spermatophyta</taxon>
        <taxon>Magnoliopsida</taxon>
        <taxon>eudicotyledons</taxon>
        <taxon>Gunneridae</taxon>
        <taxon>Pentapetalae</taxon>
        <taxon>rosids</taxon>
        <taxon>malvids</taxon>
        <taxon>Sapindales</taxon>
        <taxon>Rutaceae</taxon>
        <taxon>Aurantioideae</taxon>
        <taxon>Citrus</taxon>
    </lineage>
</organism>
<dbReference type="EMBL" id="KK785161">
    <property type="protein sequence ID" value="KDO47853.1"/>
    <property type="molecule type" value="Genomic_DNA"/>
</dbReference>
<keyword evidence="3" id="KW-1185">Reference proteome</keyword>
<gene>
    <name evidence="2" type="ORF">CISIN_1g0000462mg</name>
</gene>
<feature type="compositionally biased region" description="Polar residues" evidence="1">
    <location>
        <begin position="96"/>
        <end position="114"/>
    </location>
</feature>
<feature type="compositionally biased region" description="Polar residues" evidence="1">
    <location>
        <begin position="445"/>
        <end position="455"/>
    </location>
</feature>
<sequence>MYGNHRPRFRPVGGVGGEGTGGGQPPSQPPPPHFNPNFAFQNPNIFFPNPALQLLQNLTNIPFQNPNFDIQNPNLFMQNANLLTQNPNLPPQQPPSSACNQQRSQTQHPPGASNQQRPLTQQPQSLPPQPQKLNKEFLERIDRAVVKARSELIMAGESVSSWKVSRSVLLKLQVDSWSSLGFQMQEVPSLHKLMVTEARINAFIHCFVGVRQITSLYDLEEAICKSEGIEKFEELELGPFLRQPLISHYFLVKSDVDVVFKIATNDVIVCLSEYTDTHKAKDIKVDEFLDFIAKKRSLASKEQLGVRIQNLGMHINFIREARKSQDVTLKKFLKELQPHHKRRKRPIFSSEKKRQLDERFSAICERVKSFSSINEDFGAKHIRFVSSSSEDEDSDDCTYECSNDISSNVQLPSQIKGSDRVSSCPYPSVTEELKRLGLKGEINHQLTSAGNSSGQDDYIGSSKKKRKIENSGCTSSAPAKFLRRNKAKQRALPIESGDQTQDDELNEADISFSNESMRMFITTWKEACKNNTMSEVLEKMFQFYKPTDPKKAARYFKRMKLMFSSYPCIGLLNIA</sequence>
<dbReference type="AlphaFoldDB" id="A0A067DXZ7"/>
<feature type="compositionally biased region" description="Low complexity" evidence="1">
    <location>
        <begin position="115"/>
        <end position="124"/>
    </location>
</feature>
<dbReference type="Proteomes" id="UP000027120">
    <property type="component" value="Unassembled WGS sequence"/>
</dbReference>
<accession>A0A067DXZ7</accession>
<proteinExistence type="predicted"/>
<name>A0A067DXZ7_CITSI</name>
<feature type="region of interest" description="Disordered" evidence="1">
    <location>
        <begin position="83"/>
        <end position="130"/>
    </location>
</feature>
<dbReference type="EMBL" id="KK785161">
    <property type="protein sequence ID" value="KDO47854.1"/>
    <property type="molecule type" value="Genomic_DNA"/>
</dbReference>
<reference evidence="2 3" key="1">
    <citation type="submission" date="2014-04" db="EMBL/GenBank/DDBJ databases">
        <authorList>
            <consortium name="International Citrus Genome Consortium"/>
            <person name="Gmitter F."/>
            <person name="Chen C."/>
            <person name="Farmerie W."/>
            <person name="Harkins T."/>
            <person name="Desany B."/>
            <person name="Mohiuddin M."/>
            <person name="Kodira C."/>
            <person name="Borodovsky M."/>
            <person name="Lomsadze A."/>
            <person name="Burns P."/>
            <person name="Jenkins J."/>
            <person name="Prochnik S."/>
            <person name="Shu S."/>
            <person name="Chapman J."/>
            <person name="Pitluck S."/>
            <person name="Schmutz J."/>
            <person name="Rokhsar D."/>
        </authorList>
    </citation>
    <scope>NUCLEOTIDE SEQUENCE</scope>
</reference>
<feature type="region of interest" description="Disordered" evidence="1">
    <location>
        <begin position="445"/>
        <end position="506"/>
    </location>
</feature>
<evidence type="ECO:0000313" key="3">
    <source>
        <dbReference type="Proteomes" id="UP000027120"/>
    </source>
</evidence>
<feature type="region of interest" description="Disordered" evidence="1">
    <location>
        <begin position="1"/>
        <end position="42"/>
    </location>
</feature>